<dbReference type="NCBIfam" id="TIGR01512">
    <property type="entry name" value="ATPase-IB2_Cd"/>
    <property type="match status" value="1"/>
</dbReference>
<dbReference type="PROSITE" id="PS00154">
    <property type="entry name" value="ATPASE_E1_E2"/>
    <property type="match status" value="1"/>
</dbReference>
<dbReference type="InterPro" id="IPR059000">
    <property type="entry name" value="ATPase_P-type_domA"/>
</dbReference>
<feature type="transmembrane region" description="Helical" evidence="11">
    <location>
        <begin position="237"/>
        <end position="259"/>
    </location>
</feature>
<name>A0ABR9QXK3_9FIRM</name>
<evidence type="ECO:0000256" key="3">
    <source>
        <dbReference type="ARBA" id="ARBA00022539"/>
    </source>
</evidence>
<dbReference type="PRINTS" id="PR00119">
    <property type="entry name" value="CATATPASE"/>
</dbReference>
<gene>
    <name evidence="13" type="primary">cadA</name>
    <name evidence="13" type="ORF">INF20_04870</name>
</gene>
<dbReference type="InterPro" id="IPR008250">
    <property type="entry name" value="ATPase_P-typ_transduc_dom_A_sf"/>
</dbReference>
<evidence type="ECO:0000256" key="10">
    <source>
        <dbReference type="ARBA" id="ARBA00049338"/>
    </source>
</evidence>
<evidence type="ECO:0000256" key="2">
    <source>
        <dbReference type="ARBA" id="ARBA00006024"/>
    </source>
</evidence>
<evidence type="ECO:0000256" key="1">
    <source>
        <dbReference type="ARBA" id="ARBA00004141"/>
    </source>
</evidence>
<dbReference type="EMBL" id="JADCKA010000006">
    <property type="protein sequence ID" value="MBE5035614.1"/>
    <property type="molecule type" value="Genomic_DNA"/>
</dbReference>
<keyword evidence="11" id="KW-0547">Nucleotide-binding</keyword>
<dbReference type="InterPro" id="IPR036412">
    <property type="entry name" value="HAD-like_sf"/>
</dbReference>
<proteinExistence type="inferred from homology"/>
<dbReference type="PANTHER" id="PTHR48085:SF5">
    <property type="entry name" value="CADMIUM_ZINC-TRANSPORTING ATPASE HMA4-RELATED"/>
    <property type="match status" value="1"/>
</dbReference>
<keyword evidence="11" id="KW-1003">Cell membrane</keyword>
<dbReference type="SFLD" id="SFLDF00027">
    <property type="entry name" value="p-type_atpase"/>
    <property type="match status" value="1"/>
</dbReference>
<evidence type="ECO:0000256" key="8">
    <source>
        <dbReference type="ARBA" id="ARBA00023136"/>
    </source>
</evidence>
<comment type="catalytic activity">
    <reaction evidence="10">
        <text>Cd(2+)(in) + ATP + H2O = Cd(2+)(out) + ADP + phosphate + H(+)</text>
        <dbReference type="Rhea" id="RHEA:12132"/>
        <dbReference type="ChEBI" id="CHEBI:15377"/>
        <dbReference type="ChEBI" id="CHEBI:15378"/>
        <dbReference type="ChEBI" id="CHEBI:30616"/>
        <dbReference type="ChEBI" id="CHEBI:43474"/>
        <dbReference type="ChEBI" id="CHEBI:48775"/>
        <dbReference type="ChEBI" id="CHEBI:456216"/>
        <dbReference type="EC" id="7.2.2.21"/>
    </reaction>
</comment>
<dbReference type="SUPFAM" id="SSF81665">
    <property type="entry name" value="Calcium ATPase, transmembrane domain M"/>
    <property type="match status" value="1"/>
</dbReference>
<evidence type="ECO:0000259" key="12">
    <source>
        <dbReference type="Pfam" id="PF00122"/>
    </source>
</evidence>
<keyword evidence="7 11" id="KW-1133">Transmembrane helix</keyword>
<feature type="transmembrane region" description="Helical" evidence="11">
    <location>
        <begin position="12"/>
        <end position="31"/>
    </location>
</feature>
<reference evidence="13 14" key="1">
    <citation type="submission" date="2020-10" db="EMBL/GenBank/DDBJ databases">
        <title>ChiBAC.</title>
        <authorList>
            <person name="Zenner C."/>
            <person name="Hitch T.C.A."/>
            <person name="Clavel T."/>
        </authorList>
    </citation>
    <scope>NUCLEOTIDE SEQUENCE [LARGE SCALE GENOMIC DNA]</scope>
    <source>
        <strain evidence="13 14">DSM 108706</strain>
    </source>
</reference>
<dbReference type="PRINTS" id="PR00941">
    <property type="entry name" value="CDATPASE"/>
</dbReference>
<evidence type="ECO:0000313" key="14">
    <source>
        <dbReference type="Proteomes" id="UP001516588"/>
    </source>
</evidence>
<dbReference type="Proteomes" id="UP001516588">
    <property type="component" value="Unassembled WGS sequence"/>
</dbReference>
<dbReference type="Gene3D" id="2.70.150.10">
    <property type="entry name" value="Calcium-transporting ATPase, cytoplasmic transduction domain A"/>
    <property type="match status" value="1"/>
</dbReference>
<feature type="domain" description="P-type ATPase A" evidence="12">
    <location>
        <begin position="119"/>
        <end position="218"/>
    </location>
</feature>
<dbReference type="PANTHER" id="PTHR48085">
    <property type="entry name" value="CADMIUM/ZINC-TRANSPORTING ATPASE HMA2-RELATED"/>
    <property type="match status" value="1"/>
</dbReference>
<evidence type="ECO:0000256" key="5">
    <source>
        <dbReference type="ARBA" id="ARBA00022723"/>
    </source>
</evidence>
<dbReference type="NCBIfam" id="TIGR01494">
    <property type="entry name" value="ATPase_P-type"/>
    <property type="match status" value="1"/>
</dbReference>
<dbReference type="Pfam" id="PF00122">
    <property type="entry name" value="E1-E2_ATPase"/>
    <property type="match status" value="1"/>
</dbReference>
<keyword evidence="3" id="KW-0104">Cadmium</keyword>
<keyword evidence="14" id="KW-1185">Reference proteome</keyword>
<keyword evidence="6" id="KW-1278">Translocase</keyword>
<dbReference type="RefSeq" id="WP_226385260.1">
    <property type="nucleotide sequence ID" value="NZ_JADCKA010000006.1"/>
</dbReference>
<comment type="subcellular location">
    <subcellularLocation>
        <location evidence="11">Cell membrane</location>
    </subcellularLocation>
    <subcellularLocation>
        <location evidence="1">Membrane</location>
        <topology evidence="1">Multi-pass membrane protein</topology>
    </subcellularLocation>
</comment>
<keyword evidence="5 11" id="KW-0479">Metal-binding</keyword>
<dbReference type="SFLD" id="SFLDS00003">
    <property type="entry name" value="Haloacid_Dehalogenase"/>
    <property type="match status" value="1"/>
</dbReference>
<dbReference type="InterPro" id="IPR001757">
    <property type="entry name" value="P_typ_ATPase"/>
</dbReference>
<keyword evidence="11" id="KW-0067">ATP-binding</keyword>
<evidence type="ECO:0000313" key="13">
    <source>
        <dbReference type="EMBL" id="MBE5035614.1"/>
    </source>
</evidence>
<evidence type="ECO:0000256" key="6">
    <source>
        <dbReference type="ARBA" id="ARBA00022967"/>
    </source>
</evidence>
<dbReference type="InterPro" id="IPR023298">
    <property type="entry name" value="ATPase_P-typ_TM_dom_sf"/>
</dbReference>
<comment type="caution">
    <text evidence="13">The sequence shown here is derived from an EMBL/GenBank/DDBJ whole genome shotgun (WGS) entry which is preliminary data.</text>
</comment>
<evidence type="ECO:0000256" key="11">
    <source>
        <dbReference type="RuleBase" id="RU362081"/>
    </source>
</evidence>
<sequence length="629" mass="66778">MSRKLKKLLVRISIAAVLFLAGMLLPLPVYGGFETNIILLVAAYLLVGYDIILKAATNIGHGQVFDENFLMTIATFAAFGTGEIAEGVMVMLLYQVGEWFQQYAVGKSRNSISDLMDIRPDYAHLVKDGETQTVDPEDVAVGDTILIKAGEKVPLDGIVKKGESFLDTSALTGESVPRRISAGDEILSGCINGSGLLEIEVSKEFEESTVSKILDLVENASSRKAKAENFITKFAKYYTPIVVFGALVLAIIPPLAGIGPGFREWIIRACTFLVISCPCALVISVPLGFFGGIGGAAKEGILIKGSNFIETLANVDTVVFDKTGTVTKGTFEVQKIQASDGVTEDYVLECAALAESHSSHPIAGSLIAAYKNRTGKELSAEKVSDVKEFSGMGVAAVIDGVEVFAGNDKLSAPDKAAVKFANVDAAGTVVHVALKGKYLGYILISDEIKEGVAEAMTELKKNGVSDLVMLTGDRKNIAEKVASSVDIDTVYSQLMPGDKVDKVEELIAAEDKKSKGKLAFVGDGINDAPVLSRADVGIAMGGLGSDAAIEAADVVIMDDRLSKIAKAIGISRRTIRIVRQNIVFALGVKGIFLVLGALGFANLWEAVFADVGVAFIAILNSMRTLYQRG</sequence>
<dbReference type="Gene3D" id="3.40.50.1000">
    <property type="entry name" value="HAD superfamily/HAD-like"/>
    <property type="match status" value="1"/>
</dbReference>
<keyword evidence="8 11" id="KW-0472">Membrane</keyword>
<dbReference type="Gene3D" id="3.40.1110.10">
    <property type="entry name" value="Calcium-transporting ATPase, cytoplasmic domain N"/>
    <property type="match status" value="1"/>
</dbReference>
<dbReference type="EC" id="7.2.2.21" evidence="9"/>
<dbReference type="Pfam" id="PF00702">
    <property type="entry name" value="Hydrolase"/>
    <property type="match status" value="1"/>
</dbReference>
<feature type="transmembrane region" description="Helical" evidence="11">
    <location>
        <begin position="582"/>
        <end position="601"/>
    </location>
</feature>
<dbReference type="NCBIfam" id="TIGR01525">
    <property type="entry name" value="ATPase-IB_hvy"/>
    <property type="match status" value="1"/>
</dbReference>
<dbReference type="InterPro" id="IPR023299">
    <property type="entry name" value="ATPase_P-typ_cyto_dom_N"/>
</dbReference>
<organism evidence="13 14">
    <name type="scientific">Gallibacter intestinalis</name>
    <dbReference type="NCBI Taxonomy" id="2779356"/>
    <lineage>
        <taxon>Bacteria</taxon>
        <taxon>Bacillati</taxon>
        <taxon>Bacillota</taxon>
        <taxon>Clostridia</taxon>
        <taxon>Eubacteriales</taxon>
        <taxon>Eubacteriaceae</taxon>
        <taxon>Gallibacter</taxon>
    </lineage>
</organism>
<dbReference type="InterPro" id="IPR018303">
    <property type="entry name" value="ATPase_P-typ_P_site"/>
</dbReference>
<protein>
    <recommendedName>
        <fullName evidence="9">Cd(2+)-exporting ATPase</fullName>
        <ecNumber evidence="9">7.2.2.21</ecNumber>
    </recommendedName>
</protein>
<keyword evidence="4 11" id="KW-0812">Transmembrane</keyword>
<dbReference type="InterPro" id="IPR051014">
    <property type="entry name" value="Cation_Transport_ATPase_IB"/>
</dbReference>
<dbReference type="InterPro" id="IPR044492">
    <property type="entry name" value="P_typ_ATPase_HD_dom"/>
</dbReference>
<evidence type="ECO:0000256" key="4">
    <source>
        <dbReference type="ARBA" id="ARBA00022692"/>
    </source>
</evidence>
<evidence type="ECO:0000256" key="7">
    <source>
        <dbReference type="ARBA" id="ARBA00022989"/>
    </source>
</evidence>
<accession>A0ABR9QXK3</accession>
<dbReference type="SUPFAM" id="SSF56784">
    <property type="entry name" value="HAD-like"/>
    <property type="match status" value="1"/>
</dbReference>
<dbReference type="SUPFAM" id="SSF81653">
    <property type="entry name" value="Calcium ATPase, transduction domain A"/>
    <property type="match status" value="1"/>
</dbReference>
<dbReference type="InterPro" id="IPR023214">
    <property type="entry name" value="HAD_sf"/>
</dbReference>
<dbReference type="SFLD" id="SFLDG00002">
    <property type="entry name" value="C1.7:_P-type_atpase_like"/>
    <property type="match status" value="1"/>
</dbReference>
<comment type="similarity">
    <text evidence="2 11">Belongs to the cation transport ATPase (P-type) (TC 3.A.3) family. Type IB subfamily.</text>
</comment>
<dbReference type="InterPro" id="IPR027256">
    <property type="entry name" value="P-typ_ATPase_IB"/>
</dbReference>
<evidence type="ECO:0000256" key="9">
    <source>
        <dbReference type="ARBA" id="ARBA00039103"/>
    </source>
</evidence>
<feature type="transmembrane region" description="Helical" evidence="11">
    <location>
        <begin position="37"/>
        <end position="53"/>
    </location>
</feature>
<feature type="transmembrane region" description="Helical" evidence="11">
    <location>
        <begin position="265"/>
        <end position="290"/>
    </location>
</feature>